<dbReference type="EMBL" id="QJNU01000103">
    <property type="protein sequence ID" value="RYP07206.1"/>
    <property type="molecule type" value="Genomic_DNA"/>
</dbReference>
<dbReference type="GO" id="GO:0005634">
    <property type="term" value="C:nucleus"/>
    <property type="evidence" value="ECO:0007669"/>
    <property type="project" value="TreeGrafter"/>
</dbReference>
<evidence type="ECO:0000256" key="2">
    <source>
        <dbReference type="ARBA" id="ARBA00022857"/>
    </source>
</evidence>
<keyword evidence="2" id="KW-0521">NADP</keyword>
<dbReference type="Gene3D" id="3.40.50.720">
    <property type="entry name" value="NAD(P)-binding Rossmann-like Domain"/>
    <property type="match status" value="1"/>
</dbReference>
<dbReference type="Proteomes" id="UP000293360">
    <property type="component" value="Unassembled WGS sequence"/>
</dbReference>
<accession>A0A4Q4TJJ3</accession>
<name>A0A4Q4TJJ3_9PEZI</name>
<dbReference type="Gene3D" id="3.90.25.10">
    <property type="entry name" value="UDP-galactose 4-epimerase, domain 1"/>
    <property type="match status" value="1"/>
</dbReference>
<sequence length="318" mass="34242">MKSSHFNIKKETAELTDPKKALLITGATGKQGGATIDALVDAGALDQHRLLAVTRNPGSGAAKKLEAKGVTVVQGDFSDIPGIFSNAKAALGGGDDAKTAIGKGASSELEEVQGKALVDAALSNNVKFFVYASVDRGGERSFDNPTTVPHFISKHNIEHHLVNSASTTDMQWTILRPVAFMENFTPGFGTKVMATAWKVAVKEKPLQLVSIRDIGWFAAQAFMRPGDFAGRAFSLAGDELTLSQANAIFKSKVGHEMPETFGFLVRLLLWYSAEFGTMFRWFYTDGFGADIKALKAEHPGLLTLSAWLGQSDWTKKSA</sequence>
<organism evidence="4 5">
    <name type="scientific">Monosporascus ibericus</name>
    <dbReference type="NCBI Taxonomy" id="155417"/>
    <lineage>
        <taxon>Eukaryota</taxon>
        <taxon>Fungi</taxon>
        <taxon>Dikarya</taxon>
        <taxon>Ascomycota</taxon>
        <taxon>Pezizomycotina</taxon>
        <taxon>Sordariomycetes</taxon>
        <taxon>Xylariomycetidae</taxon>
        <taxon>Xylariales</taxon>
        <taxon>Xylariales incertae sedis</taxon>
        <taxon>Monosporascus</taxon>
    </lineage>
</organism>
<dbReference type="PANTHER" id="PTHR42748:SF7">
    <property type="entry name" value="NMRA LIKE REDOX SENSOR 1-RELATED"/>
    <property type="match status" value="1"/>
</dbReference>
<dbReference type="AlphaFoldDB" id="A0A4Q4TJJ3"/>
<dbReference type="InterPro" id="IPR008030">
    <property type="entry name" value="NmrA-like"/>
</dbReference>
<feature type="domain" description="NmrA-like" evidence="3">
    <location>
        <begin position="19"/>
        <end position="262"/>
    </location>
</feature>
<dbReference type="OrthoDB" id="9997102at2759"/>
<gene>
    <name evidence="4" type="ORF">DL764_002652</name>
</gene>
<dbReference type="InterPro" id="IPR051164">
    <property type="entry name" value="NmrA-like_oxidored"/>
</dbReference>
<proteinExistence type="inferred from homology"/>
<evidence type="ECO:0000259" key="3">
    <source>
        <dbReference type="Pfam" id="PF05368"/>
    </source>
</evidence>
<dbReference type="STRING" id="155417.A0A4Q4TJJ3"/>
<evidence type="ECO:0000313" key="5">
    <source>
        <dbReference type="Proteomes" id="UP000293360"/>
    </source>
</evidence>
<comment type="similarity">
    <text evidence="1">Belongs to the NmrA-type oxidoreductase family.</text>
</comment>
<keyword evidence="5" id="KW-1185">Reference proteome</keyword>
<dbReference type="InterPro" id="IPR036291">
    <property type="entry name" value="NAD(P)-bd_dom_sf"/>
</dbReference>
<reference evidence="4 5" key="1">
    <citation type="submission" date="2018-06" db="EMBL/GenBank/DDBJ databases">
        <title>Complete Genomes of Monosporascus.</title>
        <authorList>
            <person name="Robinson A.J."/>
            <person name="Natvig D.O."/>
        </authorList>
    </citation>
    <scope>NUCLEOTIDE SEQUENCE [LARGE SCALE GENOMIC DNA]</scope>
    <source>
        <strain evidence="4 5">CBS 110550</strain>
    </source>
</reference>
<evidence type="ECO:0000313" key="4">
    <source>
        <dbReference type="EMBL" id="RYP07206.1"/>
    </source>
</evidence>
<evidence type="ECO:0000256" key="1">
    <source>
        <dbReference type="ARBA" id="ARBA00006328"/>
    </source>
</evidence>
<protein>
    <recommendedName>
        <fullName evidence="3">NmrA-like domain-containing protein</fullName>
    </recommendedName>
</protein>
<comment type="caution">
    <text evidence="4">The sequence shown here is derived from an EMBL/GenBank/DDBJ whole genome shotgun (WGS) entry which is preliminary data.</text>
</comment>
<dbReference type="SUPFAM" id="SSF51735">
    <property type="entry name" value="NAD(P)-binding Rossmann-fold domains"/>
    <property type="match status" value="1"/>
</dbReference>
<dbReference type="Pfam" id="PF05368">
    <property type="entry name" value="NmrA"/>
    <property type="match status" value="1"/>
</dbReference>
<dbReference type="PANTHER" id="PTHR42748">
    <property type="entry name" value="NITROGEN METABOLITE REPRESSION PROTEIN NMRA FAMILY MEMBER"/>
    <property type="match status" value="1"/>
</dbReference>